<dbReference type="Pfam" id="PF03968">
    <property type="entry name" value="LptD_N"/>
    <property type="match status" value="1"/>
</dbReference>
<evidence type="ECO:0000313" key="5">
    <source>
        <dbReference type="EMBL" id="GLK53156.1"/>
    </source>
</evidence>
<keyword evidence="1 3" id="KW-0732">Signal</keyword>
<organism evidence="5 6">
    <name type="scientific">Maricaulis virginensis</name>
    <dbReference type="NCBI Taxonomy" id="144022"/>
    <lineage>
        <taxon>Bacteria</taxon>
        <taxon>Pseudomonadati</taxon>
        <taxon>Pseudomonadota</taxon>
        <taxon>Alphaproteobacteria</taxon>
        <taxon>Maricaulales</taxon>
        <taxon>Maricaulaceae</taxon>
        <taxon>Maricaulis</taxon>
    </lineage>
</organism>
<dbReference type="EMBL" id="BSFE01000008">
    <property type="protein sequence ID" value="GLK53156.1"/>
    <property type="molecule type" value="Genomic_DNA"/>
</dbReference>
<feature type="signal peptide" evidence="3">
    <location>
        <begin position="1"/>
        <end position="30"/>
    </location>
</feature>
<feature type="compositionally biased region" description="Acidic residues" evidence="2">
    <location>
        <begin position="180"/>
        <end position="195"/>
    </location>
</feature>
<evidence type="ECO:0000256" key="2">
    <source>
        <dbReference type="SAM" id="MobiDB-lite"/>
    </source>
</evidence>
<comment type="caution">
    <text evidence="5">The sequence shown here is derived from an EMBL/GenBank/DDBJ whole genome shotgun (WGS) entry which is preliminary data.</text>
</comment>
<dbReference type="Gene3D" id="2.60.450.10">
    <property type="entry name" value="Lipopolysaccharide (LPS) transport protein A like domain"/>
    <property type="match status" value="1"/>
</dbReference>
<feature type="region of interest" description="Disordered" evidence="2">
    <location>
        <begin position="173"/>
        <end position="195"/>
    </location>
</feature>
<proteinExistence type="predicted"/>
<accession>A0A9W6MPN7</accession>
<feature type="chain" id="PRO_5040899701" description="Organic solvent tolerance-like N-terminal domain-containing protein" evidence="3">
    <location>
        <begin position="31"/>
        <end position="195"/>
    </location>
</feature>
<dbReference type="RefSeq" id="WP_271187513.1">
    <property type="nucleotide sequence ID" value="NZ_BSFE01000008.1"/>
</dbReference>
<sequence length="195" mass="20543">MMRLTALRACAAALVALALAPTVLTSASLAQIGDSRLPLDIEADHSELFNPENRAVWTGNVNVVQGTSSLRADRIEVFFDGQSTGSGPTGNLGNIERIVATGNVFYTTPEQRARGDRGVYLLAEETITLTGDVVITQGEDVFTATRFVTDLVTGNSSFGEAGDGERVRMVIHPRGNDETAAPDEGDGGGTEETDG</sequence>
<protein>
    <recommendedName>
        <fullName evidence="4">Organic solvent tolerance-like N-terminal domain-containing protein</fullName>
    </recommendedName>
</protein>
<dbReference type="GO" id="GO:0015920">
    <property type="term" value="P:lipopolysaccharide transport"/>
    <property type="evidence" value="ECO:0007669"/>
    <property type="project" value="TreeGrafter"/>
</dbReference>
<evidence type="ECO:0000256" key="1">
    <source>
        <dbReference type="ARBA" id="ARBA00022729"/>
    </source>
</evidence>
<dbReference type="AlphaFoldDB" id="A0A9W6MPN7"/>
<keyword evidence="6" id="KW-1185">Reference proteome</keyword>
<reference evidence="5" key="1">
    <citation type="journal article" date="2014" name="Int. J. Syst. Evol. Microbiol.">
        <title>Complete genome sequence of Corynebacterium casei LMG S-19264T (=DSM 44701T), isolated from a smear-ripened cheese.</title>
        <authorList>
            <consortium name="US DOE Joint Genome Institute (JGI-PGF)"/>
            <person name="Walter F."/>
            <person name="Albersmeier A."/>
            <person name="Kalinowski J."/>
            <person name="Ruckert C."/>
        </authorList>
    </citation>
    <scope>NUCLEOTIDE SEQUENCE</scope>
    <source>
        <strain evidence="5">VKM B-1513</strain>
    </source>
</reference>
<feature type="domain" description="Organic solvent tolerance-like N-terminal" evidence="4">
    <location>
        <begin position="40"/>
        <end position="153"/>
    </location>
</feature>
<dbReference type="PANTHER" id="PTHR36504:SF1">
    <property type="entry name" value="LIPOPOLYSACCHARIDE EXPORT SYSTEM PROTEIN LPTA"/>
    <property type="match status" value="1"/>
</dbReference>
<dbReference type="InterPro" id="IPR005653">
    <property type="entry name" value="OstA-like_N"/>
</dbReference>
<evidence type="ECO:0000256" key="3">
    <source>
        <dbReference type="SAM" id="SignalP"/>
    </source>
</evidence>
<dbReference type="InterPro" id="IPR052037">
    <property type="entry name" value="LPS_export_LptA"/>
</dbReference>
<gene>
    <name evidence="5" type="ORF">GCM10017621_26640</name>
</gene>
<dbReference type="GO" id="GO:0009279">
    <property type="term" value="C:cell outer membrane"/>
    <property type="evidence" value="ECO:0007669"/>
    <property type="project" value="TreeGrafter"/>
</dbReference>
<reference evidence="5" key="2">
    <citation type="submission" date="2023-01" db="EMBL/GenBank/DDBJ databases">
        <authorList>
            <person name="Sun Q."/>
            <person name="Evtushenko L."/>
        </authorList>
    </citation>
    <scope>NUCLEOTIDE SEQUENCE</scope>
    <source>
        <strain evidence="5">VKM B-1513</strain>
    </source>
</reference>
<dbReference type="GO" id="GO:0030288">
    <property type="term" value="C:outer membrane-bounded periplasmic space"/>
    <property type="evidence" value="ECO:0007669"/>
    <property type="project" value="TreeGrafter"/>
</dbReference>
<name>A0A9W6MPN7_9PROT</name>
<dbReference type="GO" id="GO:0017089">
    <property type="term" value="F:glycolipid transfer activity"/>
    <property type="evidence" value="ECO:0007669"/>
    <property type="project" value="TreeGrafter"/>
</dbReference>
<dbReference type="PANTHER" id="PTHR36504">
    <property type="entry name" value="LIPOPOLYSACCHARIDE EXPORT SYSTEM PROTEIN LPTA"/>
    <property type="match status" value="1"/>
</dbReference>
<evidence type="ECO:0000259" key="4">
    <source>
        <dbReference type="Pfam" id="PF03968"/>
    </source>
</evidence>
<dbReference type="Proteomes" id="UP001143486">
    <property type="component" value="Unassembled WGS sequence"/>
</dbReference>
<evidence type="ECO:0000313" key="6">
    <source>
        <dbReference type="Proteomes" id="UP001143486"/>
    </source>
</evidence>